<dbReference type="GeneID" id="1441282"/>
<sequence length="307" mass="34360">MVRKNMLVLLVSLLVTLSGIVVTFNIYHNDSEVISVTPLENSMMNRTDYSPSFIVNVSTSSRAVVSIYTYSSDGKNFIENFSVSGRLSITVPTNLSSSLLEAYHLQGYGLHYVYFKLKTSSVSKIVKIGIFTFHKFHFYAKYLNIDQGITDILSYVSKGNATVEWLVDGSFAGKGNNVSINIEKTGSYLLNGIISTRSFIFNATLGYIIVYPRPQVNIEIHSYKDFQNFSYLIIYANVSGGYMSYNPDSPGYPTATIYVNGSPQEHLTPSEGENIFYLSLQGYGPFFINVSVHDRFYGAKSNIIKFD</sequence>
<dbReference type="Proteomes" id="UP000001017">
    <property type="component" value="Chromosome"/>
</dbReference>
<organism evidence="1 2">
    <name type="scientific">Thermoplasma volcanium (strain ATCC 51530 / DSM 4299 / JCM 9571 / NBRC 15438 / GSS1)</name>
    <dbReference type="NCBI Taxonomy" id="273116"/>
    <lineage>
        <taxon>Archaea</taxon>
        <taxon>Methanobacteriati</taxon>
        <taxon>Thermoplasmatota</taxon>
        <taxon>Thermoplasmata</taxon>
        <taxon>Thermoplasmatales</taxon>
        <taxon>Thermoplasmataceae</taxon>
        <taxon>Thermoplasma</taxon>
    </lineage>
</organism>
<dbReference type="RefSeq" id="WP_010917400.1">
    <property type="nucleotide sequence ID" value="NC_002689.2"/>
</dbReference>
<evidence type="ECO:0000313" key="2">
    <source>
        <dbReference type="Proteomes" id="UP000001017"/>
    </source>
</evidence>
<proteinExistence type="predicted"/>
<dbReference type="STRING" id="273116.gene:9381968"/>
<dbReference type="AlphaFoldDB" id="Q979J4"/>
<gene>
    <name evidence="1" type="ORF">TVG1194688</name>
</gene>
<reference evidence="1 2" key="1">
    <citation type="journal article" date="1999" name="Proc. Jpn. Acad.">
        <title>Determination of the complete genomic DNA sequence of Thermoplasma volvanium GSS1.</title>
        <authorList>
            <person name="Kawashima T."/>
            <person name="Yamamoto Y."/>
            <person name="Aramaki H."/>
            <person name="Nunoshiba T."/>
            <person name="Kawamoto T."/>
            <person name="Watanabe K."/>
            <person name="Yamazaki M."/>
            <person name="Kanehori K."/>
            <person name="Amano N."/>
            <person name="Ohya Y."/>
            <person name="Makino K."/>
            <person name="Suzuki M."/>
        </authorList>
    </citation>
    <scope>NUCLEOTIDE SEQUENCE [LARGE SCALE GENOMIC DNA]</scope>
    <source>
        <strain evidence="2">ATCC 51530 / DSM 4299 / JCM 9571 / NBRC 15438 / GSS1</strain>
    </source>
</reference>
<evidence type="ECO:0000313" key="1">
    <source>
        <dbReference type="EMBL" id="BAB60309.1"/>
    </source>
</evidence>
<dbReference type="PaxDb" id="273116-14325405"/>
<protein>
    <submittedName>
        <fullName evidence="1">TVG1194688 protein</fullName>
    </submittedName>
</protein>
<dbReference type="KEGG" id="tvo:TVG1194688"/>
<name>Q979J4_THEVO</name>
<accession>Q979J4</accession>
<reference evidence="1 2" key="2">
    <citation type="journal article" date="2000" name="Proc. Natl. Acad. Sci. U.S.A.">
        <title>Archaeal adaptation to higher temperatures revealed by genomic sequence of Thermoplasma volcanium.</title>
        <authorList>
            <person name="Kawashima T."/>
            <person name="Amano N."/>
            <person name="Koike H."/>
            <person name="Makino S."/>
            <person name="Higuchi S."/>
            <person name="Kawashima-Ohya Y."/>
            <person name="Watanabe K."/>
            <person name="Yamazaki M."/>
            <person name="Kanehori K."/>
            <person name="Kawamoto T."/>
            <person name="Nunoshiba T."/>
            <person name="Yamamoto Y."/>
            <person name="Aramaki H."/>
            <person name="Makino K."/>
            <person name="Suzuki M."/>
        </authorList>
    </citation>
    <scope>NUCLEOTIDE SEQUENCE [LARGE SCALE GENOMIC DNA]</scope>
    <source>
        <strain evidence="2">ATCC 51530 / DSM 4299 / JCM 9571 / NBRC 15438 / GSS1</strain>
    </source>
</reference>
<dbReference type="HOGENOM" id="CLU_904954_0_0_2"/>
<keyword evidence="2" id="KW-1185">Reference proteome</keyword>
<dbReference type="EMBL" id="BA000011">
    <property type="protein sequence ID" value="BAB60309.1"/>
    <property type="molecule type" value="Genomic_DNA"/>
</dbReference>